<reference evidence="2 3" key="1">
    <citation type="submission" date="2024-09" db="EMBL/GenBank/DDBJ databases">
        <title>Rethinking Asexuality: The Enigmatic Case of Functional Sexual Genes in Lepraria (Stereocaulaceae).</title>
        <authorList>
            <person name="Doellman M."/>
            <person name="Sun Y."/>
            <person name="Barcenas-Pena A."/>
            <person name="Lumbsch H.T."/>
            <person name="Grewe F."/>
        </authorList>
    </citation>
    <scope>NUCLEOTIDE SEQUENCE [LARGE SCALE GENOMIC DNA]</scope>
    <source>
        <strain evidence="2 3">Grewe 0041</strain>
    </source>
</reference>
<feature type="region of interest" description="Disordered" evidence="1">
    <location>
        <begin position="232"/>
        <end position="258"/>
    </location>
</feature>
<evidence type="ECO:0000313" key="2">
    <source>
        <dbReference type="EMBL" id="KAL2049136.1"/>
    </source>
</evidence>
<organism evidence="2 3">
    <name type="scientific">Lepraria finkii</name>
    <dbReference type="NCBI Taxonomy" id="1340010"/>
    <lineage>
        <taxon>Eukaryota</taxon>
        <taxon>Fungi</taxon>
        <taxon>Dikarya</taxon>
        <taxon>Ascomycota</taxon>
        <taxon>Pezizomycotina</taxon>
        <taxon>Lecanoromycetes</taxon>
        <taxon>OSLEUM clade</taxon>
        <taxon>Lecanoromycetidae</taxon>
        <taxon>Lecanorales</taxon>
        <taxon>Lecanorineae</taxon>
        <taxon>Stereocaulaceae</taxon>
        <taxon>Lepraria</taxon>
    </lineage>
</organism>
<keyword evidence="3" id="KW-1185">Reference proteome</keyword>
<evidence type="ECO:0000313" key="3">
    <source>
        <dbReference type="Proteomes" id="UP001590951"/>
    </source>
</evidence>
<protein>
    <submittedName>
        <fullName evidence="2">Uncharacterized protein</fullName>
    </submittedName>
</protein>
<feature type="compositionally biased region" description="Basic and acidic residues" evidence="1">
    <location>
        <begin position="76"/>
        <end position="86"/>
    </location>
</feature>
<dbReference type="Proteomes" id="UP001590951">
    <property type="component" value="Unassembled WGS sequence"/>
</dbReference>
<comment type="caution">
    <text evidence="2">The sequence shown here is derived from an EMBL/GenBank/DDBJ whole genome shotgun (WGS) entry which is preliminary data.</text>
</comment>
<dbReference type="PANTHER" id="PTHR42339:SF1">
    <property type="entry name" value="HISTONE H1"/>
    <property type="match status" value="1"/>
</dbReference>
<evidence type="ECO:0000256" key="1">
    <source>
        <dbReference type="SAM" id="MobiDB-lite"/>
    </source>
</evidence>
<accession>A0ABR4AU76</accession>
<sequence>MSKFDDLDRARRAINKHRTRRSCDQFIRFLPIALRSLQLSNEAITMPKAAHRTSGPNAASNRKEPYPKTSSTNKNPVDKENADPKSKSNASPKVDKSADKGDWRDIPLDEAKGEIPCYDNAATVRRKLKKLLSDKSTIPGNNKKWSQVSMTAEMQELENRGHPVEYKHNASGPSPRSLGNFLKKTGQMGAGDSPCYYWGYVMLEKLRIYNGEKKSKPRLEAEEKLPTGHVRWDPKTTRMWCGPGLPMPSADEMNNAAR</sequence>
<name>A0ABR4AU76_9LECA</name>
<feature type="region of interest" description="Disordered" evidence="1">
    <location>
        <begin position="48"/>
        <end position="105"/>
    </location>
</feature>
<gene>
    <name evidence="2" type="ORF">ABVK25_010648</name>
</gene>
<proteinExistence type="predicted"/>
<dbReference type="PANTHER" id="PTHR42339">
    <property type="entry name" value="HISTONE H1"/>
    <property type="match status" value="1"/>
</dbReference>
<dbReference type="EMBL" id="JBHFEH010000071">
    <property type="protein sequence ID" value="KAL2049136.1"/>
    <property type="molecule type" value="Genomic_DNA"/>
</dbReference>
<feature type="compositionally biased region" description="Basic and acidic residues" evidence="1">
    <location>
        <begin position="93"/>
        <end position="105"/>
    </location>
</feature>